<evidence type="ECO:0000313" key="2">
    <source>
        <dbReference type="EMBL" id="TVY36968.1"/>
    </source>
</evidence>
<gene>
    <name evidence="2" type="ORF">LSUB1_G005481</name>
</gene>
<name>A0A8H8RLZ0_9HELO</name>
<proteinExistence type="predicted"/>
<evidence type="ECO:0000313" key="3">
    <source>
        <dbReference type="Proteomes" id="UP000462212"/>
    </source>
</evidence>
<evidence type="ECO:0000256" key="1">
    <source>
        <dbReference type="SAM" id="Phobius"/>
    </source>
</evidence>
<dbReference type="Proteomes" id="UP000462212">
    <property type="component" value="Unassembled WGS sequence"/>
</dbReference>
<organism evidence="2 3">
    <name type="scientific">Lachnellula subtilissima</name>
    <dbReference type="NCBI Taxonomy" id="602034"/>
    <lineage>
        <taxon>Eukaryota</taxon>
        <taxon>Fungi</taxon>
        <taxon>Dikarya</taxon>
        <taxon>Ascomycota</taxon>
        <taxon>Pezizomycotina</taxon>
        <taxon>Leotiomycetes</taxon>
        <taxon>Helotiales</taxon>
        <taxon>Lachnaceae</taxon>
        <taxon>Lachnellula</taxon>
    </lineage>
</organism>
<keyword evidence="1" id="KW-1133">Transmembrane helix</keyword>
<sequence length="419" mass="48083">MSLRTYGKGENPFSTCDDNRLRGSEPLAYESTQYGNNSWIPGQLSVEELCNFIQRPAITSTKLSRFFPEVQELAIEDSQKLSERFKVPLVFWKSLSEAASGFFGCQETRDSTGALEHFSCQFRFLIKEPVKQNPRLFYPQDGISYGWHKLAFFIYWTPSNTTLILCFGLPRCMRQSILLSHSPSPGNPFWFHVVLIENIIDLYDKTVWAWRDLVRGLEKNRTCPKDPRPDYITMHEIARHVIHSSETIAMALETMTDITQEHKLFYKENESVSPATRAAFRPTSMSFRSQVSILKCLSLRSKALEERLKNEINLVAFNTVAQHDSRIAVHIGEATQVDSASMKTISILGLVFLPGTFICALFSTSFFNFSPATSTEPQHWRVSEQFWIYWAVALPLTLVTVAGVLFWQRLYTKQALNRR</sequence>
<keyword evidence="3" id="KW-1185">Reference proteome</keyword>
<keyword evidence="1" id="KW-0472">Membrane</keyword>
<dbReference type="EMBL" id="QGMJ01000384">
    <property type="protein sequence ID" value="TVY36968.1"/>
    <property type="molecule type" value="Genomic_DNA"/>
</dbReference>
<accession>A0A8H8RLZ0</accession>
<comment type="caution">
    <text evidence="2">The sequence shown here is derived from an EMBL/GenBank/DDBJ whole genome shotgun (WGS) entry which is preliminary data.</text>
</comment>
<dbReference type="Gene3D" id="1.20.58.340">
    <property type="entry name" value="Magnesium transport protein CorA, transmembrane region"/>
    <property type="match status" value="1"/>
</dbReference>
<reference evidence="2 3" key="1">
    <citation type="submission" date="2018-05" db="EMBL/GenBank/DDBJ databases">
        <title>Genome sequencing and assembly of the regulated plant pathogen Lachnellula willkommii and related sister species for the development of diagnostic species identification markers.</title>
        <authorList>
            <person name="Giroux E."/>
            <person name="Bilodeau G."/>
        </authorList>
    </citation>
    <scope>NUCLEOTIDE SEQUENCE [LARGE SCALE GENOMIC DNA]</scope>
    <source>
        <strain evidence="2 3">CBS 197.66</strain>
    </source>
</reference>
<dbReference type="AlphaFoldDB" id="A0A8H8RLZ0"/>
<keyword evidence="1" id="KW-0812">Transmembrane</keyword>
<feature type="transmembrane region" description="Helical" evidence="1">
    <location>
        <begin position="387"/>
        <end position="407"/>
    </location>
</feature>
<protein>
    <submittedName>
        <fullName evidence="2">Uncharacterized protein</fullName>
    </submittedName>
</protein>
<dbReference type="OrthoDB" id="2830640at2759"/>
<feature type="transmembrane region" description="Helical" evidence="1">
    <location>
        <begin position="345"/>
        <end position="367"/>
    </location>
</feature>